<dbReference type="Gene3D" id="2.60.260.20">
    <property type="entry name" value="Urease metallochaperone UreE, N-terminal domain"/>
    <property type="match status" value="2"/>
</dbReference>
<dbReference type="CDD" id="cd06257">
    <property type="entry name" value="DnaJ"/>
    <property type="match status" value="1"/>
</dbReference>
<dbReference type="SUPFAM" id="SSF49493">
    <property type="entry name" value="HSP40/DnaJ peptide-binding domain"/>
    <property type="match status" value="2"/>
</dbReference>
<dbReference type="Pfam" id="PF01556">
    <property type="entry name" value="DnaJ_C"/>
    <property type="match status" value="1"/>
</dbReference>
<feature type="binding site" evidence="11">
    <location>
        <position position="198"/>
    </location>
    <ligand>
        <name>Zn(2+)</name>
        <dbReference type="ChEBI" id="CHEBI:29105"/>
        <label>2</label>
    </ligand>
</feature>
<evidence type="ECO:0000313" key="16">
    <source>
        <dbReference type="Proteomes" id="UP000671995"/>
    </source>
</evidence>
<feature type="binding site" evidence="11">
    <location>
        <position position="162"/>
    </location>
    <ligand>
        <name>Zn(2+)</name>
        <dbReference type="ChEBI" id="CHEBI:29105"/>
        <label>1</label>
    </ligand>
</feature>
<dbReference type="GO" id="GO:0005524">
    <property type="term" value="F:ATP binding"/>
    <property type="evidence" value="ECO:0007669"/>
    <property type="project" value="InterPro"/>
</dbReference>
<dbReference type="GO" id="GO:0051082">
    <property type="term" value="F:unfolded protein binding"/>
    <property type="evidence" value="ECO:0007669"/>
    <property type="project" value="UniProtKB-UniRule"/>
</dbReference>
<dbReference type="CDD" id="cd10719">
    <property type="entry name" value="DnaJ_zf"/>
    <property type="match status" value="1"/>
</dbReference>
<feature type="repeat" description="CXXCXGXG motif" evidence="11">
    <location>
        <begin position="198"/>
        <end position="205"/>
    </location>
</feature>
<evidence type="ECO:0000256" key="8">
    <source>
        <dbReference type="ARBA" id="ARBA00053423"/>
    </source>
</evidence>
<feature type="repeat" description="CXXCXGXG motif" evidence="11">
    <location>
        <begin position="212"/>
        <end position="219"/>
    </location>
</feature>
<evidence type="ECO:0000256" key="5">
    <source>
        <dbReference type="ARBA" id="ARBA00022833"/>
    </source>
</evidence>
<organism evidence="15 16">
    <name type="scientific">Treponema parvum</name>
    <dbReference type="NCBI Taxonomy" id="138851"/>
    <lineage>
        <taxon>Bacteria</taxon>
        <taxon>Pseudomonadati</taxon>
        <taxon>Spirochaetota</taxon>
        <taxon>Spirochaetia</taxon>
        <taxon>Spirochaetales</taxon>
        <taxon>Treponemataceae</taxon>
        <taxon>Treponema</taxon>
    </lineage>
</organism>
<feature type="domain" description="J" evidence="13">
    <location>
        <begin position="5"/>
        <end position="70"/>
    </location>
</feature>
<name>A0A975IBY4_9SPIR</name>
<dbReference type="SUPFAM" id="SSF46565">
    <property type="entry name" value="Chaperone J-domain"/>
    <property type="match status" value="1"/>
</dbReference>
<reference evidence="15" key="1">
    <citation type="submission" date="2020-05" db="EMBL/GenBank/DDBJ databases">
        <authorList>
            <person name="Zeng H."/>
            <person name="Chan Y.K."/>
            <person name="Watt R.M."/>
        </authorList>
    </citation>
    <scope>NUCLEOTIDE SEQUENCE</scope>
    <source>
        <strain evidence="15">ATCC 700773</strain>
    </source>
</reference>
<dbReference type="GO" id="GO:0006260">
    <property type="term" value="P:DNA replication"/>
    <property type="evidence" value="ECO:0007669"/>
    <property type="project" value="UniProtKB-KW"/>
</dbReference>
<dbReference type="SMART" id="SM00271">
    <property type="entry name" value="DnaJ"/>
    <property type="match status" value="1"/>
</dbReference>
<dbReference type="FunFam" id="2.10.230.10:FF:000002">
    <property type="entry name" value="Molecular chaperone DnaJ"/>
    <property type="match status" value="1"/>
</dbReference>
<sequence>MAKRDYYEVLGVEKGASKDDIKKGYRKLAVKYHPDRNPGNKEAEEKFREATEAYEILSDDQKRPLYDQYGFAGVEGMNQGGTGYSHAFHDFSDLFGGMGGGFSDIFENIFGGGFGGSSKRTSSSDPAQGSSLRYDLDLGFKDAVYGTKIEIKFQHNEICESCHGTGCSAGSSKKTCTSCGGEGQIRRSAGFFAVQQTCPTCNGSGTIIENPCPLCHGSGVQVKSKKMTLSIPAGVDDGKRITIPHQGDAGANGGLSGDLIVFLHVARHPYFERDGQDLYCAVPVTMVQAAIGATINITSLDEKKIEIKIPAGTPHGKVLRVKGEGVPFTGSTRKGDLYVKIMVQIPQRMSSQQRALLEEYLKMEGATTSPSLMPLSSLGR</sequence>
<dbReference type="CDD" id="cd10747">
    <property type="entry name" value="DnaJ_C"/>
    <property type="match status" value="1"/>
</dbReference>
<dbReference type="PROSITE" id="PS50076">
    <property type="entry name" value="DNAJ_2"/>
    <property type="match status" value="1"/>
</dbReference>
<feature type="binding site" evidence="11">
    <location>
        <position position="179"/>
    </location>
    <ligand>
        <name>Zn(2+)</name>
        <dbReference type="ChEBI" id="CHEBI:29105"/>
        <label>2</label>
    </ligand>
</feature>
<feature type="repeat" description="CXXCXGXG motif" evidence="11">
    <location>
        <begin position="176"/>
        <end position="183"/>
    </location>
</feature>
<keyword evidence="1 11" id="KW-0235">DNA replication</keyword>
<feature type="domain" description="CR-type" evidence="14">
    <location>
        <begin position="146"/>
        <end position="224"/>
    </location>
</feature>
<dbReference type="GO" id="GO:0009408">
    <property type="term" value="P:response to heat"/>
    <property type="evidence" value="ECO:0007669"/>
    <property type="project" value="InterPro"/>
</dbReference>
<evidence type="ECO:0000256" key="1">
    <source>
        <dbReference type="ARBA" id="ARBA00022705"/>
    </source>
</evidence>
<dbReference type="InterPro" id="IPR008971">
    <property type="entry name" value="HSP40/DnaJ_pept-bd"/>
</dbReference>
<evidence type="ECO:0000256" key="10">
    <source>
        <dbReference type="ARBA" id="ARBA00067609"/>
    </source>
</evidence>
<feature type="binding site" evidence="11">
    <location>
        <position position="159"/>
    </location>
    <ligand>
        <name>Zn(2+)</name>
        <dbReference type="ChEBI" id="CHEBI:29105"/>
        <label>1</label>
    </ligand>
</feature>
<dbReference type="FunFam" id="2.60.260.20:FF:000005">
    <property type="entry name" value="Chaperone protein dnaJ 1, mitochondrial"/>
    <property type="match status" value="1"/>
</dbReference>
<dbReference type="HAMAP" id="MF_01152">
    <property type="entry name" value="DnaJ"/>
    <property type="match status" value="1"/>
</dbReference>
<dbReference type="RefSeq" id="WP_210117997.1">
    <property type="nucleotide sequence ID" value="NZ_CP054257.1"/>
</dbReference>
<dbReference type="Gene3D" id="2.10.230.10">
    <property type="entry name" value="Heat shock protein DnaJ, cysteine-rich domain"/>
    <property type="match status" value="1"/>
</dbReference>
<dbReference type="AlphaFoldDB" id="A0A975IBY4"/>
<comment type="similarity">
    <text evidence="9 11">Belongs to the DnaJ family.</text>
</comment>
<dbReference type="InterPro" id="IPR018253">
    <property type="entry name" value="DnaJ_domain_CS"/>
</dbReference>
<dbReference type="PROSITE" id="PS51188">
    <property type="entry name" value="ZF_CR"/>
    <property type="match status" value="1"/>
</dbReference>
<dbReference type="PRINTS" id="PR00625">
    <property type="entry name" value="JDOMAIN"/>
</dbReference>
<keyword evidence="4 11" id="KW-0863">Zinc-finger</keyword>
<feature type="binding site" evidence="11">
    <location>
        <position position="176"/>
    </location>
    <ligand>
        <name>Zn(2+)</name>
        <dbReference type="ChEBI" id="CHEBI:29105"/>
        <label>2</label>
    </ligand>
</feature>
<dbReference type="GO" id="GO:0042026">
    <property type="term" value="P:protein refolding"/>
    <property type="evidence" value="ECO:0007669"/>
    <property type="project" value="TreeGrafter"/>
</dbReference>
<feature type="binding site" evidence="11">
    <location>
        <position position="212"/>
    </location>
    <ligand>
        <name>Zn(2+)</name>
        <dbReference type="ChEBI" id="CHEBI:29105"/>
        <label>1</label>
    </ligand>
</feature>
<feature type="zinc finger region" description="CR-type" evidence="12">
    <location>
        <begin position="146"/>
        <end position="224"/>
    </location>
</feature>
<dbReference type="Pfam" id="PF00684">
    <property type="entry name" value="DnaJ_CXXCXGXG"/>
    <property type="match status" value="1"/>
</dbReference>
<dbReference type="InterPro" id="IPR002939">
    <property type="entry name" value="DnaJ_C"/>
</dbReference>
<dbReference type="InterPro" id="IPR036869">
    <property type="entry name" value="J_dom_sf"/>
</dbReference>
<comment type="subunit">
    <text evidence="11">Homodimer.</text>
</comment>
<comment type="domain">
    <text evidence="11">The J domain is necessary and sufficient to stimulate DnaK ATPase activity. Zinc center 1 plays an important role in the autonomous, DnaK-independent chaperone activity of DnaJ. Zinc center 2 is essential for interaction with DnaK and for DnaJ activity.</text>
</comment>
<evidence type="ECO:0000256" key="4">
    <source>
        <dbReference type="ARBA" id="ARBA00022771"/>
    </source>
</evidence>
<dbReference type="EMBL" id="CP054257">
    <property type="protein sequence ID" value="QTQ11202.1"/>
    <property type="molecule type" value="Genomic_DNA"/>
</dbReference>
<feature type="repeat" description="CXXCXGXG motif" evidence="11">
    <location>
        <begin position="159"/>
        <end position="166"/>
    </location>
</feature>
<dbReference type="InterPro" id="IPR001623">
    <property type="entry name" value="DnaJ_domain"/>
</dbReference>
<evidence type="ECO:0000256" key="12">
    <source>
        <dbReference type="PROSITE-ProRule" id="PRU00546"/>
    </source>
</evidence>
<dbReference type="SUPFAM" id="SSF57938">
    <property type="entry name" value="DnaJ/Hsp40 cysteine-rich domain"/>
    <property type="match status" value="1"/>
</dbReference>
<keyword evidence="5 11" id="KW-0862">Zinc</keyword>
<dbReference type="FunFam" id="1.10.287.110:FF:000034">
    <property type="entry name" value="Chaperone protein DnaJ"/>
    <property type="match status" value="1"/>
</dbReference>
<comment type="function">
    <text evidence="8 11">Participates actively in the response to hyperosmotic and heat shock by preventing the aggregation of stress-denatured proteins and by disaggregating proteins, also in an autonomous, DnaK-independent fashion. Unfolded proteins bind initially to DnaJ; upon interaction with the DnaJ-bound protein, DnaK hydrolyzes its bound ATP, resulting in the formation of a stable complex. GrpE releases ADP from DnaK; ATP binding to DnaK triggers the release of the substrate protein, thus completing the reaction cycle. Several rounds of ATP-dependent interactions between DnaJ, DnaK and GrpE are required for fully efficient folding. Also involved, together with DnaK and GrpE, in the DNA replication of plasmids through activation of initiation proteins.</text>
</comment>
<evidence type="ECO:0000256" key="7">
    <source>
        <dbReference type="ARBA" id="ARBA00023186"/>
    </source>
</evidence>
<keyword evidence="11" id="KW-0963">Cytoplasm</keyword>
<evidence type="ECO:0000256" key="2">
    <source>
        <dbReference type="ARBA" id="ARBA00022723"/>
    </source>
</evidence>
<dbReference type="InterPro" id="IPR012724">
    <property type="entry name" value="DnaJ"/>
</dbReference>
<comment type="cofactor">
    <cofactor evidence="11">
        <name>Zn(2+)</name>
        <dbReference type="ChEBI" id="CHEBI:29105"/>
    </cofactor>
    <text evidence="11">Binds 2 Zn(2+) ions per monomer.</text>
</comment>
<feature type="binding site" evidence="11">
    <location>
        <position position="201"/>
    </location>
    <ligand>
        <name>Zn(2+)</name>
        <dbReference type="ChEBI" id="CHEBI:29105"/>
        <label>2</label>
    </ligand>
</feature>
<dbReference type="InterPro" id="IPR036410">
    <property type="entry name" value="HSP_DnaJ_Cys-rich_dom_sf"/>
</dbReference>
<evidence type="ECO:0000313" key="15">
    <source>
        <dbReference type="EMBL" id="QTQ11202.1"/>
    </source>
</evidence>
<dbReference type="Gene3D" id="1.10.287.110">
    <property type="entry name" value="DnaJ domain"/>
    <property type="match status" value="1"/>
</dbReference>
<keyword evidence="2 11" id="KW-0479">Metal-binding</keyword>
<evidence type="ECO:0000259" key="13">
    <source>
        <dbReference type="PROSITE" id="PS50076"/>
    </source>
</evidence>
<evidence type="ECO:0000256" key="6">
    <source>
        <dbReference type="ARBA" id="ARBA00023016"/>
    </source>
</evidence>
<gene>
    <name evidence="11 15" type="primary">dnaJ</name>
    <name evidence="15" type="ORF">HRI96_02720</name>
</gene>
<dbReference type="Pfam" id="PF00226">
    <property type="entry name" value="DnaJ"/>
    <property type="match status" value="1"/>
</dbReference>
<dbReference type="PROSITE" id="PS00636">
    <property type="entry name" value="DNAJ_1"/>
    <property type="match status" value="1"/>
</dbReference>
<dbReference type="InterPro" id="IPR001305">
    <property type="entry name" value="HSP_DnaJ_Cys-rich_dom"/>
</dbReference>
<reference evidence="15" key="2">
    <citation type="journal article" date="2021" name="Microbiol. Resour. Announc.">
        <title>Complete Genome Sequences of Three Human Oral Treponema parvum Isolates.</title>
        <authorList>
            <person name="Zeng H."/>
            <person name="Watt R.M."/>
        </authorList>
    </citation>
    <scope>NUCLEOTIDE SEQUENCE</scope>
    <source>
        <strain evidence="15">ATCC 700773</strain>
    </source>
</reference>
<dbReference type="GO" id="GO:0008270">
    <property type="term" value="F:zinc ion binding"/>
    <property type="evidence" value="ECO:0007669"/>
    <property type="project" value="UniProtKB-UniRule"/>
</dbReference>
<dbReference type="Proteomes" id="UP000671995">
    <property type="component" value="Chromosome"/>
</dbReference>
<dbReference type="GO" id="GO:0005737">
    <property type="term" value="C:cytoplasm"/>
    <property type="evidence" value="ECO:0007669"/>
    <property type="project" value="UniProtKB-SubCell"/>
</dbReference>
<keyword evidence="3 11" id="KW-0677">Repeat</keyword>
<protein>
    <recommendedName>
        <fullName evidence="10 11">Chaperone protein DnaJ</fullName>
    </recommendedName>
</protein>
<feature type="binding site" evidence="11">
    <location>
        <position position="215"/>
    </location>
    <ligand>
        <name>Zn(2+)</name>
        <dbReference type="ChEBI" id="CHEBI:29105"/>
        <label>1</label>
    </ligand>
</feature>
<dbReference type="NCBIfam" id="TIGR02349">
    <property type="entry name" value="DnaJ_bact"/>
    <property type="match status" value="1"/>
</dbReference>
<proteinExistence type="inferred from homology"/>
<evidence type="ECO:0000259" key="14">
    <source>
        <dbReference type="PROSITE" id="PS51188"/>
    </source>
</evidence>
<keyword evidence="7 11" id="KW-0143">Chaperone</keyword>
<dbReference type="NCBIfam" id="NF008035">
    <property type="entry name" value="PRK10767.1"/>
    <property type="match status" value="1"/>
</dbReference>
<evidence type="ECO:0000256" key="9">
    <source>
        <dbReference type="ARBA" id="ARBA00061004"/>
    </source>
</evidence>
<evidence type="ECO:0000256" key="3">
    <source>
        <dbReference type="ARBA" id="ARBA00022737"/>
    </source>
</evidence>
<accession>A0A975IBY4</accession>
<dbReference type="GO" id="GO:0031072">
    <property type="term" value="F:heat shock protein binding"/>
    <property type="evidence" value="ECO:0007669"/>
    <property type="project" value="InterPro"/>
</dbReference>
<keyword evidence="6 11" id="KW-0346">Stress response</keyword>
<comment type="subcellular location">
    <subcellularLocation>
        <location evidence="11">Cytoplasm</location>
    </subcellularLocation>
</comment>
<dbReference type="PANTHER" id="PTHR43096:SF10">
    <property type="entry name" value="CHAPERONE PROTEIN DNAJ A6, CHLOROPLASTIC"/>
    <property type="match status" value="1"/>
</dbReference>
<evidence type="ECO:0000256" key="11">
    <source>
        <dbReference type="HAMAP-Rule" id="MF_01152"/>
    </source>
</evidence>
<dbReference type="PANTHER" id="PTHR43096">
    <property type="entry name" value="DNAJ HOMOLOG 1, MITOCHONDRIAL-RELATED"/>
    <property type="match status" value="1"/>
</dbReference>